<reference evidence="1" key="1">
    <citation type="submission" date="2022-10" db="EMBL/GenBank/DDBJ databases">
        <authorList>
            <person name="Aires J."/>
            <person name="Mesa V."/>
        </authorList>
    </citation>
    <scope>NUCLEOTIDE SEQUENCE</scope>
    <source>
        <strain evidence="1">Clostridium neonatale JD116</strain>
    </source>
</reference>
<sequence>MIYIYKLLKLTTLNGRLLFPVPAWFQDGRQSPLRLPHRTYQAGQYQHKEAGGKPGGSRPCAADVRDVRPAHNFLLGHYPVLCRTGDFVQWQGTDTPYIGADVTQPGLCAGRP</sequence>
<organism evidence="1 2">
    <name type="scientific">Clostridium neonatale</name>
    <dbReference type="NCBI Taxonomy" id="137838"/>
    <lineage>
        <taxon>Bacteria</taxon>
        <taxon>Bacillati</taxon>
        <taxon>Bacillota</taxon>
        <taxon>Clostridia</taxon>
        <taxon>Eubacteriales</taxon>
        <taxon>Clostridiaceae</taxon>
        <taxon>Clostridium</taxon>
    </lineage>
</organism>
<name>A0AAD1Y9N9_9CLOT</name>
<proteinExistence type="predicted"/>
<evidence type="ECO:0000313" key="1">
    <source>
        <dbReference type="EMBL" id="CAI3538329.1"/>
    </source>
</evidence>
<dbReference type="Proteomes" id="UP001189143">
    <property type="component" value="Unassembled WGS sequence"/>
</dbReference>
<protein>
    <submittedName>
        <fullName evidence="1">Uncharacterized protein</fullName>
    </submittedName>
</protein>
<accession>A0AAD1Y9N9</accession>
<evidence type="ECO:0000313" key="2">
    <source>
        <dbReference type="Proteomes" id="UP001189143"/>
    </source>
</evidence>
<gene>
    <name evidence="1" type="ORF">CNEO2_1030012</name>
</gene>
<comment type="caution">
    <text evidence="1">The sequence shown here is derived from an EMBL/GenBank/DDBJ whole genome shotgun (WGS) entry which is preliminary data.</text>
</comment>
<dbReference type="AlphaFoldDB" id="A0AAD1Y9N9"/>
<dbReference type="EMBL" id="CAMTCP010000004">
    <property type="protein sequence ID" value="CAI3538329.1"/>
    <property type="molecule type" value="Genomic_DNA"/>
</dbReference>